<protein>
    <submittedName>
        <fullName evidence="4">Phospholipid/cholesterol/gamma-HCH transport system substrate-binding protein</fullName>
    </submittedName>
</protein>
<feature type="region of interest" description="Disordered" evidence="1">
    <location>
        <begin position="443"/>
        <end position="470"/>
    </location>
</feature>
<gene>
    <name evidence="4" type="ORF">SAMN06265360_113119</name>
</gene>
<dbReference type="PANTHER" id="PTHR33371">
    <property type="entry name" value="INTERMEMBRANE PHOSPHOLIPID TRANSPORT SYSTEM BINDING PROTEIN MLAD-RELATED"/>
    <property type="match status" value="1"/>
</dbReference>
<dbReference type="Pfam" id="PF02470">
    <property type="entry name" value="MlaD"/>
    <property type="match status" value="1"/>
</dbReference>
<keyword evidence="2" id="KW-0472">Membrane</keyword>
<dbReference type="Proteomes" id="UP000198348">
    <property type="component" value="Unassembled WGS sequence"/>
</dbReference>
<dbReference type="EMBL" id="FZNW01000013">
    <property type="protein sequence ID" value="SNR65987.1"/>
    <property type="molecule type" value="Genomic_DNA"/>
</dbReference>
<dbReference type="InterPro" id="IPR003399">
    <property type="entry name" value="Mce/MlaD"/>
</dbReference>
<evidence type="ECO:0000256" key="2">
    <source>
        <dbReference type="SAM" id="Phobius"/>
    </source>
</evidence>
<evidence type="ECO:0000256" key="1">
    <source>
        <dbReference type="SAM" id="MobiDB-lite"/>
    </source>
</evidence>
<dbReference type="AlphaFoldDB" id="A0A238Y4D7"/>
<evidence type="ECO:0000313" key="5">
    <source>
        <dbReference type="Proteomes" id="UP000198348"/>
    </source>
</evidence>
<evidence type="ECO:0000313" key="4">
    <source>
        <dbReference type="EMBL" id="SNR65987.1"/>
    </source>
</evidence>
<reference evidence="4 5" key="1">
    <citation type="submission" date="2017-06" db="EMBL/GenBank/DDBJ databases">
        <authorList>
            <person name="Kim H.J."/>
            <person name="Triplett B.A."/>
        </authorList>
    </citation>
    <scope>NUCLEOTIDE SEQUENCE [LARGE SCALE GENOMIC DNA]</scope>
    <source>
        <strain evidence="4 5">DSM 45207</strain>
    </source>
</reference>
<keyword evidence="2" id="KW-1133">Transmembrane helix</keyword>
<dbReference type="InterPro" id="IPR052336">
    <property type="entry name" value="MlaD_Phospholipid_Transporter"/>
</dbReference>
<feature type="transmembrane region" description="Helical" evidence="2">
    <location>
        <begin position="21"/>
        <end position="39"/>
    </location>
</feature>
<dbReference type="OrthoDB" id="5242071at2"/>
<proteinExistence type="predicted"/>
<name>A0A238Y4D7_9PSEU</name>
<feature type="domain" description="Mce/MlaD" evidence="3">
    <location>
        <begin position="55"/>
        <end position="135"/>
    </location>
</feature>
<dbReference type="RefSeq" id="WP_141134692.1">
    <property type="nucleotide sequence ID" value="NZ_FZNW01000013.1"/>
</dbReference>
<evidence type="ECO:0000259" key="3">
    <source>
        <dbReference type="Pfam" id="PF02470"/>
    </source>
</evidence>
<organism evidence="4 5">
    <name type="scientific">Haloechinothrix alba</name>
    <dbReference type="NCBI Taxonomy" id="664784"/>
    <lineage>
        <taxon>Bacteria</taxon>
        <taxon>Bacillati</taxon>
        <taxon>Actinomycetota</taxon>
        <taxon>Actinomycetes</taxon>
        <taxon>Pseudonocardiales</taxon>
        <taxon>Pseudonocardiaceae</taxon>
        <taxon>Haloechinothrix</taxon>
    </lineage>
</organism>
<keyword evidence="2" id="KW-0812">Transmembrane</keyword>
<sequence>MKTLRRVAARVPKPVNGVSRSTAGLLILVLFFAFVAALYNKERITNTVAGMFADTTRVQAEFSRDYQLRDHKSDVKLGGVIVGSAIGGEPSDGGSWIVTMQIDSEAADKLGSSPSASVRPTLLLGGNYYVELRPGGGGEFDGETIPQERTSVPVELEHVLAAVGSEEAKEGIRASVGQLDGVLRQGGADALENLLETAPDVLPATGDVLEATRGTRPARDLPELVAGFQSAADALTQREGQLGEILTSLEASTAALDEGSAPLAEAASTLPDTLRTTRAGLRDLQPTVDQLISTAESARPSVRELDGLLAELDPVLERTRPFLENLRPLLDQARPVVEQLVPVSDESTRVLRDVEGPVLDRLEGPISDTVLSPWEGSGRYAGGGSSGNPLYEELGYLASRGADALSWNDGSGGHSRLSAGIAANSVGGSGTPKSLQQYLATLGLASPGPHQNDGDPLATPSLPTEGGGSR</sequence>
<dbReference type="PANTHER" id="PTHR33371:SF4">
    <property type="entry name" value="INTERMEMBRANE PHOSPHOLIPID TRANSPORT SYSTEM BINDING PROTEIN MLAD"/>
    <property type="match status" value="1"/>
</dbReference>
<accession>A0A238Y4D7</accession>
<keyword evidence="5" id="KW-1185">Reference proteome</keyword>